<keyword evidence="9 16" id="KW-0418">Kinase</keyword>
<feature type="transmembrane region" description="Helical" evidence="14">
    <location>
        <begin position="322"/>
        <end position="343"/>
    </location>
</feature>
<dbReference type="OrthoDB" id="9792991at2"/>
<dbReference type="PANTHER" id="PTHR45528:SF1">
    <property type="entry name" value="SENSOR HISTIDINE KINASE CPXA"/>
    <property type="match status" value="1"/>
</dbReference>
<evidence type="ECO:0000256" key="13">
    <source>
        <dbReference type="ARBA" id="ARBA00023136"/>
    </source>
</evidence>
<dbReference type="InterPro" id="IPR036097">
    <property type="entry name" value="HisK_dim/P_sf"/>
</dbReference>
<evidence type="ECO:0000256" key="1">
    <source>
        <dbReference type="ARBA" id="ARBA00000085"/>
    </source>
</evidence>
<evidence type="ECO:0000313" key="17">
    <source>
        <dbReference type="Proteomes" id="UP000005950"/>
    </source>
</evidence>
<dbReference type="PANTHER" id="PTHR45528">
    <property type="entry name" value="SENSOR HISTIDINE KINASE CPXA"/>
    <property type="match status" value="1"/>
</dbReference>
<dbReference type="RefSeq" id="WP_006058717.1">
    <property type="nucleotide sequence ID" value="NZ_GG657556.1"/>
</dbReference>
<dbReference type="STRING" id="545696.HOLDEFILI_01525"/>
<feature type="transmembrane region" description="Helical" evidence="14">
    <location>
        <begin position="403"/>
        <end position="433"/>
    </location>
</feature>
<dbReference type="InterPro" id="IPR050398">
    <property type="entry name" value="HssS/ArlS-like"/>
</dbReference>
<proteinExistence type="predicted"/>
<organism evidence="16 17">
    <name type="scientific">Holdemania filiformis DSM 12042</name>
    <dbReference type="NCBI Taxonomy" id="545696"/>
    <lineage>
        <taxon>Bacteria</taxon>
        <taxon>Bacillati</taxon>
        <taxon>Bacillota</taxon>
        <taxon>Erysipelotrichia</taxon>
        <taxon>Erysipelotrichales</taxon>
        <taxon>Erysipelotrichaceae</taxon>
        <taxon>Holdemania</taxon>
    </lineage>
</organism>
<keyword evidence="12" id="KW-0902">Two-component regulatory system</keyword>
<keyword evidence="11 14" id="KW-1133">Transmembrane helix</keyword>
<dbReference type="Pfam" id="PF00512">
    <property type="entry name" value="HisKA"/>
    <property type="match status" value="1"/>
</dbReference>
<evidence type="ECO:0000256" key="6">
    <source>
        <dbReference type="ARBA" id="ARBA00022679"/>
    </source>
</evidence>
<gene>
    <name evidence="16" type="ORF">HOLDEFILI_01525</name>
</gene>
<dbReference type="InterPro" id="IPR005467">
    <property type="entry name" value="His_kinase_dom"/>
</dbReference>
<keyword evidence="5" id="KW-0597">Phosphoprotein</keyword>
<evidence type="ECO:0000256" key="14">
    <source>
        <dbReference type="SAM" id="Phobius"/>
    </source>
</evidence>
<sequence>MNKSKFSEKLLTGFLVLICFLSLILVPSAGSISENAGPETHRELFGQSRTVRAWVNDYAVTMIRDLINEVNHTDLGYADLLISADQQQRLLEDGWTQSEINEQKSQLDWSLQQEFKNSLQLGNLHALAIDNATKTTVRRPKTNALAQTDSELSKNYQFWIRAEYDSYGVLSVTSNSGYGYSDFYPLSVLADYVQYYGDFSLELHEPVLKDITLIFGIPNVLESDDAITSLIHNAEYYSYRQLASRINMVLYFILFLGALYFTRGKMRDTRLGKLLDRIPLEAQILISVVALAMMEEMSYNLGGIMLDLYSQSADDINGVFQILGYEFTFLLECFGLYCAIYWIRAALRDGWHQTWGKMATITLWRRLWHGVRHGWSTLKQWTKECFTVDFSEKAHSRLIRLMVVNVALISVLCLLLDDFFAAVIYTVFLYFIIMRALKRLRSDYETLLGCTRRMARGDLETEVREDLGIFEPLHSELDDIRYGFNTAIAEETKSQKMKTELISNVSHDLKTPLTSLISYIDLMKQEPDEAKRQEYLAVLERNSMRLKHLIEDLFEVSKANSGDLKLNVVDVDLVSLISQTLFELAPAIEKAGLTIKTSYSHDKIVLPLDSQKTYRIVENLVSNVTKYSLRGSRVYLTLIERGEEVVLSIRNISQTEIDFDPNDLVERFVRGDKSRNSEGSGLGLAIAKGFAESQHAHFTIQTDGDFFKVIVIFNRRALEDLKPKPAETVKLDMPQAPLIDISKNNENKKD</sequence>
<dbReference type="FunFam" id="1.10.287.130:FF:000001">
    <property type="entry name" value="Two-component sensor histidine kinase"/>
    <property type="match status" value="1"/>
</dbReference>
<dbReference type="InterPro" id="IPR003661">
    <property type="entry name" value="HisK_dim/P_dom"/>
</dbReference>
<feature type="transmembrane region" description="Helical" evidence="14">
    <location>
        <begin position="282"/>
        <end position="302"/>
    </location>
</feature>
<feature type="transmembrane region" description="Helical" evidence="14">
    <location>
        <begin position="242"/>
        <end position="261"/>
    </location>
</feature>
<comment type="caution">
    <text evidence="16">The sequence shown here is derived from an EMBL/GenBank/DDBJ whole genome shotgun (WGS) entry which is preliminary data.</text>
</comment>
<reference evidence="16 17" key="2">
    <citation type="submission" date="2009-02" db="EMBL/GenBank/DDBJ databases">
        <title>Draft genome sequence of Holdemania filiformis DSM 12042.</title>
        <authorList>
            <person name="Sudarsanam P."/>
            <person name="Ley R."/>
            <person name="Guruge J."/>
            <person name="Turnbaugh P.J."/>
            <person name="Mahowald M."/>
            <person name="Liep D."/>
            <person name="Gordon J."/>
        </authorList>
    </citation>
    <scope>NUCLEOTIDE SEQUENCE [LARGE SCALE GENOMIC DNA]</scope>
    <source>
        <strain evidence="16 17">DSM 12042</strain>
    </source>
</reference>
<dbReference type="InterPro" id="IPR003594">
    <property type="entry name" value="HATPase_dom"/>
</dbReference>
<accession>B9Y6T2</accession>
<comment type="subcellular location">
    <subcellularLocation>
        <location evidence="2">Cell membrane</location>
        <topology evidence="2">Multi-pass membrane protein</topology>
    </subcellularLocation>
</comment>
<keyword evidence="8" id="KW-0547">Nucleotide-binding</keyword>
<evidence type="ECO:0000256" key="10">
    <source>
        <dbReference type="ARBA" id="ARBA00022840"/>
    </source>
</evidence>
<dbReference type="SMART" id="SM00388">
    <property type="entry name" value="HisKA"/>
    <property type="match status" value="1"/>
</dbReference>
<reference evidence="16 17" key="1">
    <citation type="submission" date="2008-12" db="EMBL/GenBank/DDBJ databases">
        <authorList>
            <person name="Fulton L."/>
            <person name="Clifton S."/>
            <person name="Fulton B."/>
            <person name="Xu J."/>
            <person name="Minx P."/>
            <person name="Pepin K.H."/>
            <person name="Johnson M."/>
            <person name="Bhonagiri V."/>
            <person name="Nash W.E."/>
            <person name="Mardis E.R."/>
            <person name="Wilson R.K."/>
        </authorList>
    </citation>
    <scope>NUCLEOTIDE SEQUENCE [LARGE SCALE GENOMIC DNA]</scope>
    <source>
        <strain evidence="16 17">DSM 12042</strain>
    </source>
</reference>
<comment type="catalytic activity">
    <reaction evidence="1">
        <text>ATP + protein L-histidine = ADP + protein N-phospho-L-histidine.</text>
        <dbReference type="EC" id="2.7.13.3"/>
    </reaction>
</comment>
<dbReference type="Gene3D" id="3.30.565.10">
    <property type="entry name" value="Histidine kinase-like ATPase, C-terminal domain"/>
    <property type="match status" value="1"/>
</dbReference>
<keyword evidence="6" id="KW-0808">Transferase</keyword>
<feature type="domain" description="Histidine kinase" evidence="15">
    <location>
        <begin position="504"/>
        <end position="703"/>
    </location>
</feature>
<dbReference type="GO" id="GO:0005886">
    <property type="term" value="C:plasma membrane"/>
    <property type="evidence" value="ECO:0007669"/>
    <property type="project" value="UniProtKB-SubCell"/>
</dbReference>
<dbReference type="InterPro" id="IPR036890">
    <property type="entry name" value="HATPase_C_sf"/>
</dbReference>
<keyword evidence="13 14" id="KW-0472">Membrane</keyword>
<dbReference type="GO" id="GO:0005524">
    <property type="term" value="F:ATP binding"/>
    <property type="evidence" value="ECO:0007669"/>
    <property type="project" value="UniProtKB-KW"/>
</dbReference>
<evidence type="ECO:0000259" key="15">
    <source>
        <dbReference type="PROSITE" id="PS50109"/>
    </source>
</evidence>
<evidence type="ECO:0000256" key="8">
    <source>
        <dbReference type="ARBA" id="ARBA00022741"/>
    </source>
</evidence>
<name>B9Y6T2_9FIRM</name>
<evidence type="ECO:0000256" key="7">
    <source>
        <dbReference type="ARBA" id="ARBA00022692"/>
    </source>
</evidence>
<dbReference type="EC" id="2.7.13.3" evidence="3"/>
<dbReference type="Proteomes" id="UP000005950">
    <property type="component" value="Unassembled WGS sequence"/>
</dbReference>
<dbReference type="eggNOG" id="COG2205">
    <property type="taxonomic scope" value="Bacteria"/>
</dbReference>
<evidence type="ECO:0000256" key="12">
    <source>
        <dbReference type="ARBA" id="ARBA00023012"/>
    </source>
</evidence>
<keyword evidence="10" id="KW-0067">ATP-binding</keyword>
<dbReference type="CDD" id="cd00082">
    <property type="entry name" value="HisKA"/>
    <property type="match status" value="1"/>
</dbReference>
<dbReference type="Pfam" id="PF02518">
    <property type="entry name" value="HATPase_c"/>
    <property type="match status" value="1"/>
</dbReference>
<evidence type="ECO:0000256" key="5">
    <source>
        <dbReference type="ARBA" id="ARBA00022553"/>
    </source>
</evidence>
<dbReference type="Gene3D" id="1.10.287.130">
    <property type="match status" value="1"/>
</dbReference>
<keyword evidence="7 14" id="KW-0812">Transmembrane</keyword>
<evidence type="ECO:0000256" key="2">
    <source>
        <dbReference type="ARBA" id="ARBA00004651"/>
    </source>
</evidence>
<evidence type="ECO:0000256" key="11">
    <source>
        <dbReference type="ARBA" id="ARBA00022989"/>
    </source>
</evidence>
<dbReference type="EMBL" id="ACCF01000086">
    <property type="protein sequence ID" value="EEF68312.1"/>
    <property type="molecule type" value="Genomic_DNA"/>
</dbReference>
<evidence type="ECO:0000256" key="4">
    <source>
        <dbReference type="ARBA" id="ARBA00022475"/>
    </source>
</evidence>
<dbReference type="PROSITE" id="PS50109">
    <property type="entry name" value="HIS_KIN"/>
    <property type="match status" value="1"/>
</dbReference>
<protein>
    <recommendedName>
        <fullName evidence="3">histidine kinase</fullName>
        <ecNumber evidence="3">2.7.13.3</ecNumber>
    </recommendedName>
</protein>
<dbReference type="GO" id="GO:0000155">
    <property type="term" value="F:phosphorelay sensor kinase activity"/>
    <property type="evidence" value="ECO:0007669"/>
    <property type="project" value="InterPro"/>
</dbReference>
<evidence type="ECO:0000256" key="3">
    <source>
        <dbReference type="ARBA" id="ARBA00012438"/>
    </source>
</evidence>
<keyword evidence="4" id="KW-1003">Cell membrane</keyword>
<dbReference type="SUPFAM" id="SSF47384">
    <property type="entry name" value="Homodimeric domain of signal transducing histidine kinase"/>
    <property type="match status" value="1"/>
</dbReference>
<dbReference type="AlphaFoldDB" id="B9Y6T2"/>
<dbReference type="SUPFAM" id="SSF55874">
    <property type="entry name" value="ATPase domain of HSP90 chaperone/DNA topoisomerase II/histidine kinase"/>
    <property type="match status" value="1"/>
</dbReference>
<evidence type="ECO:0000313" key="16">
    <source>
        <dbReference type="EMBL" id="EEF68312.1"/>
    </source>
</evidence>
<evidence type="ECO:0000256" key="9">
    <source>
        <dbReference type="ARBA" id="ARBA00022777"/>
    </source>
</evidence>
<dbReference type="SMART" id="SM00387">
    <property type="entry name" value="HATPase_c"/>
    <property type="match status" value="1"/>
</dbReference>
<dbReference type="HOGENOM" id="CLU_000445_73_3_9"/>